<dbReference type="Proteomes" id="UP001235966">
    <property type="component" value="Unassembled WGS sequence"/>
</dbReference>
<evidence type="ECO:0000259" key="1">
    <source>
        <dbReference type="Pfam" id="PF18367"/>
    </source>
</evidence>
<gene>
    <name evidence="3" type="ORF">J2S49_000247</name>
</gene>
<reference evidence="3 4" key="1">
    <citation type="submission" date="2023-07" db="EMBL/GenBank/DDBJ databases">
        <title>Sequencing the genomes of 1000 actinobacteria strains.</title>
        <authorList>
            <person name="Klenk H.-P."/>
        </authorList>
    </citation>
    <scope>NUCLEOTIDE SEQUENCE [LARGE SCALE GENOMIC DNA]</scope>
    <source>
        <strain evidence="3 4">DSM 102162</strain>
    </source>
</reference>
<sequence>MTEQFSEETWLSVPEVAELIGVKQREVRSMLDEGALLAVRRGDNNAWMIHIGELRHSGDTCEPIPALKGTLTVLSDLAFTNQEKMDWLLEYADELGATPLEALGAGNTHAVRRLALLQV</sequence>
<evidence type="ECO:0000259" key="2">
    <source>
        <dbReference type="Pfam" id="PF21531"/>
    </source>
</evidence>
<evidence type="ECO:0008006" key="5">
    <source>
        <dbReference type="Google" id="ProtNLM"/>
    </source>
</evidence>
<name>A0ABT9N8Z2_9ACTO</name>
<dbReference type="InterPro" id="IPR048576">
    <property type="entry name" value="Rv2175c_wHTH"/>
</dbReference>
<feature type="domain" description="Rv2175c C-terminal" evidence="1">
    <location>
        <begin position="65"/>
        <end position="115"/>
    </location>
</feature>
<organism evidence="3 4">
    <name type="scientific">Arcanobacterium wilhelmae</name>
    <dbReference type="NCBI Taxonomy" id="1803177"/>
    <lineage>
        <taxon>Bacteria</taxon>
        <taxon>Bacillati</taxon>
        <taxon>Actinomycetota</taxon>
        <taxon>Actinomycetes</taxon>
        <taxon>Actinomycetales</taxon>
        <taxon>Actinomycetaceae</taxon>
        <taxon>Arcanobacterium</taxon>
    </lineage>
</organism>
<comment type="caution">
    <text evidence="3">The sequence shown here is derived from an EMBL/GenBank/DDBJ whole genome shotgun (WGS) entry which is preliminary data.</text>
</comment>
<dbReference type="Pfam" id="PF21531">
    <property type="entry name" value="Rv2175c_wHTH"/>
    <property type="match status" value="1"/>
</dbReference>
<accession>A0ABT9N8Z2</accession>
<dbReference type="Pfam" id="PF18367">
    <property type="entry name" value="Rv2175c_C"/>
    <property type="match status" value="1"/>
</dbReference>
<keyword evidence="4" id="KW-1185">Reference proteome</keyword>
<dbReference type="RefSeq" id="WP_278057569.1">
    <property type="nucleotide sequence ID" value="NZ_CP121247.1"/>
</dbReference>
<dbReference type="EMBL" id="JAUSQW010000001">
    <property type="protein sequence ID" value="MDP9800171.1"/>
    <property type="molecule type" value="Genomic_DNA"/>
</dbReference>
<evidence type="ECO:0000313" key="4">
    <source>
        <dbReference type="Proteomes" id="UP001235966"/>
    </source>
</evidence>
<proteinExistence type="predicted"/>
<dbReference type="InterPro" id="IPR041098">
    <property type="entry name" value="Rv2175c_C"/>
</dbReference>
<evidence type="ECO:0000313" key="3">
    <source>
        <dbReference type="EMBL" id="MDP9800171.1"/>
    </source>
</evidence>
<protein>
    <recommendedName>
        <fullName evidence="5">DNA-binding protein</fullName>
    </recommendedName>
</protein>
<feature type="domain" description="DNA-binding protein Rv2175c wHTH" evidence="2">
    <location>
        <begin position="7"/>
        <end position="43"/>
    </location>
</feature>